<proteinExistence type="inferred from homology"/>
<evidence type="ECO:0000313" key="8">
    <source>
        <dbReference type="EMBL" id="GAV30417.1"/>
    </source>
</evidence>
<evidence type="ECO:0000256" key="5">
    <source>
        <dbReference type="ARBA" id="ARBA00023242"/>
    </source>
</evidence>
<keyword evidence="3" id="KW-0507">mRNA processing</keyword>
<dbReference type="InterPro" id="IPR045347">
    <property type="entry name" value="HIND"/>
</dbReference>
<evidence type="ECO:0000313" key="9">
    <source>
        <dbReference type="Proteomes" id="UP000186136"/>
    </source>
</evidence>
<reference evidence="8 9" key="1">
    <citation type="submission" date="2016-08" db="EMBL/GenBank/DDBJ databases">
        <title>Whole genome shotgun sequence of Pichia membranifaciens KS47-1.</title>
        <authorList>
            <person name="Konishi M."/>
            <person name="Ishida M."/>
            <person name="Arakawa T."/>
            <person name="Kato Y."/>
            <person name="Horiuchi J."/>
        </authorList>
    </citation>
    <scope>NUCLEOTIDE SEQUENCE [LARGE SCALE GENOMIC DNA]</scope>
    <source>
        <strain evidence="8 9">KS47-1</strain>
    </source>
</reference>
<protein>
    <submittedName>
        <fullName evidence="8">Uncharacterized protein</fullName>
    </submittedName>
</protein>
<dbReference type="GO" id="GO:0046540">
    <property type="term" value="C:U4/U6 x U5 tri-snRNP complex"/>
    <property type="evidence" value="ECO:0007669"/>
    <property type="project" value="InterPro"/>
</dbReference>
<dbReference type="AlphaFoldDB" id="A0A1Q2YLI3"/>
<name>A0A1Q2YLI3_9ASCO</name>
<dbReference type="GO" id="GO:0000481">
    <property type="term" value="P:maturation of 5S rRNA"/>
    <property type="evidence" value="ECO:0007669"/>
    <property type="project" value="TreeGrafter"/>
</dbReference>
<comment type="caution">
    <text evidence="8">The sequence shown here is derived from an EMBL/GenBank/DDBJ whole genome shotgun (WGS) entry which is preliminary data.</text>
</comment>
<dbReference type="GO" id="GO:0045292">
    <property type="term" value="P:mRNA cis splicing, via spliceosome"/>
    <property type="evidence" value="ECO:0007669"/>
    <property type="project" value="TreeGrafter"/>
</dbReference>
<keyword evidence="6" id="KW-0175">Coiled coil</keyword>
<keyword evidence="9" id="KW-1185">Reference proteome</keyword>
<gene>
    <name evidence="8" type="ORF">PMKS-003928</name>
</gene>
<comment type="subcellular location">
    <subcellularLocation>
        <location evidence="1">Nucleus</location>
    </subcellularLocation>
</comment>
<sequence length="498" mass="56932">MKLSLSVEETNRLRAQVGLKPIPVEKKSQSEKSGDTGILRISVEETNRLRKQLGLKLIPTGNTDDVEEENYAKLERQRRQAQNVDKVRAVLNEKKNELKVRQRMEKGGILDRIEKEAPAEKSAVLDFDLWLEQVGKEIKNERVKKLSFKKKEKPAKKLEKDREEKIVISHDKATFTEKADNEKEVILTLKDINVLDDGQETFENRQLKREESLKKALSEKKGAGKLVTLENANDGSPDSFLFADPESGKAEEPESKKRKLVSLRIESSDDENEEHDSGIAYDENGVEAKKISKFMKRDVSKFKKPKKKAAVDQIRTRVFETELVEKSFDPVRLDIDDDNEAENELEQALNATRRNTLNNKRFENAPEEDVKHEDNREVIDEGVEFIDNFWVQESQEEEDLPEANTKEKLVDSSKEEVILGNAASSRYKAILESEAENNYHTYGVSNVLNALKSGNKKLQGKDKTGDVEIVYTDDSGKVLNTKEAFKYLSHKFHGSQKR</sequence>
<accession>A0A1Q2YLI3</accession>
<evidence type="ECO:0000256" key="6">
    <source>
        <dbReference type="SAM" id="Coils"/>
    </source>
</evidence>
<keyword evidence="4" id="KW-0508">mRNA splicing</keyword>
<keyword evidence="5" id="KW-0539">Nucleus</keyword>
<dbReference type="InterPro" id="IPR005011">
    <property type="entry name" value="SNU66/SART1"/>
</dbReference>
<feature type="compositionally biased region" description="Basic and acidic residues" evidence="7">
    <location>
        <begin position="246"/>
        <end position="255"/>
    </location>
</feature>
<feature type="region of interest" description="Disordered" evidence="7">
    <location>
        <begin position="224"/>
        <end position="281"/>
    </location>
</feature>
<dbReference type="OrthoDB" id="5583at2759"/>
<comment type="similarity">
    <text evidence="2">Belongs to the SNU66/SART1 family.</text>
</comment>
<organism evidence="8 9">
    <name type="scientific">Pichia membranifaciens</name>
    <dbReference type="NCBI Taxonomy" id="4926"/>
    <lineage>
        <taxon>Eukaryota</taxon>
        <taxon>Fungi</taxon>
        <taxon>Dikarya</taxon>
        <taxon>Ascomycota</taxon>
        <taxon>Saccharomycotina</taxon>
        <taxon>Pichiomycetes</taxon>
        <taxon>Pichiales</taxon>
        <taxon>Pichiaceae</taxon>
        <taxon>Pichia</taxon>
    </lineage>
</organism>
<evidence type="ECO:0000256" key="1">
    <source>
        <dbReference type="ARBA" id="ARBA00004123"/>
    </source>
</evidence>
<dbReference type="Pfam" id="PF03343">
    <property type="entry name" value="SART-1"/>
    <property type="match status" value="1"/>
</dbReference>
<evidence type="ECO:0000256" key="7">
    <source>
        <dbReference type="SAM" id="MobiDB-lite"/>
    </source>
</evidence>
<dbReference type="PANTHER" id="PTHR14152">
    <property type="entry name" value="SQUAMOUS CELL CARCINOMA ANTIGEN RECOGNISED BY CYTOTOXIC T LYMPHOCYTES"/>
    <property type="match status" value="1"/>
</dbReference>
<dbReference type="EMBL" id="BDGI01000177">
    <property type="protein sequence ID" value="GAV30417.1"/>
    <property type="molecule type" value="Genomic_DNA"/>
</dbReference>
<dbReference type="Pfam" id="PF19252">
    <property type="entry name" value="HIND"/>
    <property type="match status" value="2"/>
</dbReference>
<dbReference type="PANTHER" id="PTHR14152:SF5">
    <property type="entry name" value="U4_U6.U5 TRI-SNRNP-ASSOCIATED PROTEIN 1"/>
    <property type="match status" value="1"/>
</dbReference>
<evidence type="ECO:0000256" key="3">
    <source>
        <dbReference type="ARBA" id="ARBA00022664"/>
    </source>
</evidence>
<evidence type="ECO:0000256" key="2">
    <source>
        <dbReference type="ARBA" id="ARBA00006076"/>
    </source>
</evidence>
<dbReference type="Proteomes" id="UP000186136">
    <property type="component" value="Unassembled WGS sequence"/>
</dbReference>
<feature type="coiled-coil region" evidence="6">
    <location>
        <begin position="64"/>
        <end position="94"/>
    </location>
</feature>
<evidence type="ECO:0000256" key="4">
    <source>
        <dbReference type="ARBA" id="ARBA00023187"/>
    </source>
</evidence>